<proteinExistence type="predicted"/>
<protein>
    <submittedName>
        <fullName evidence="2">Uncharacterized protein</fullName>
    </submittedName>
</protein>
<name>A0AAE1DLZ0_9GAST</name>
<reference evidence="2" key="1">
    <citation type="journal article" date="2023" name="G3 (Bethesda)">
        <title>A reference genome for the long-term kleptoplast-retaining sea slug Elysia crispata morphotype clarki.</title>
        <authorList>
            <person name="Eastman K.E."/>
            <person name="Pendleton A.L."/>
            <person name="Shaikh M.A."/>
            <person name="Suttiyut T."/>
            <person name="Ogas R."/>
            <person name="Tomko P."/>
            <person name="Gavelis G."/>
            <person name="Widhalm J.R."/>
            <person name="Wisecaver J.H."/>
        </authorList>
    </citation>
    <scope>NUCLEOTIDE SEQUENCE</scope>
    <source>
        <strain evidence="2">ECLA1</strain>
    </source>
</reference>
<keyword evidence="3" id="KW-1185">Reference proteome</keyword>
<feature type="compositionally biased region" description="Polar residues" evidence="1">
    <location>
        <begin position="8"/>
        <end position="22"/>
    </location>
</feature>
<evidence type="ECO:0000313" key="3">
    <source>
        <dbReference type="Proteomes" id="UP001283361"/>
    </source>
</evidence>
<evidence type="ECO:0000256" key="1">
    <source>
        <dbReference type="SAM" id="MobiDB-lite"/>
    </source>
</evidence>
<comment type="caution">
    <text evidence="2">The sequence shown here is derived from an EMBL/GenBank/DDBJ whole genome shotgun (WGS) entry which is preliminary data.</text>
</comment>
<sequence length="173" mass="19795">MKRAKNQRCINHSGSRTPQYSSNCSKVKDNHHIFTVDQLEESLEGHFTTESIILHQELSMTEVGMTMQQFMKCLDRMLNHPDTSLITSQATLRPLQPMMLSGLWTLPSTMQLPSMRAYCAVTICFVSCKVFPVVGDKFFSSYDDDDYRALKDHFLMCERGRRPALPSKFNSSS</sequence>
<gene>
    <name evidence="2" type="ORF">RRG08_027225</name>
</gene>
<dbReference type="Proteomes" id="UP001283361">
    <property type="component" value="Unassembled WGS sequence"/>
</dbReference>
<accession>A0AAE1DLZ0</accession>
<organism evidence="2 3">
    <name type="scientific">Elysia crispata</name>
    <name type="common">lettuce slug</name>
    <dbReference type="NCBI Taxonomy" id="231223"/>
    <lineage>
        <taxon>Eukaryota</taxon>
        <taxon>Metazoa</taxon>
        <taxon>Spiralia</taxon>
        <taxon>Lophotrochozoa</taxon>
        <taxon>Mollusca</taxon>
        <taxon>Gastropoda</taxon>
        <taxon>Heterobranchia</taxon>
        <taxon>Euthyneura</taxon>
        <taxon>Panpulmonata</taxon>
        <taxon>Sacoglossa</taxon>
        <taxon>Placobranchoidea</taxon>
        <taxon>Plakobranchidae</taxon>
        <taxon>Elysia</taxon>
    </lineage>
</organism>
<dbReference type="EMBL" id="JAWDGP010003316">
    <property type="protein sequence ID" value="KAK3775469.1"/>
    <property type="molecule type" value="Genomic_DNA"/>
</dbReference>
<evidence type="ECO:0000313" key="2">
    <source>
        <dbReference type="EMBL" id="KAK3775469.1"/>
    </source>
</evidence>
<feature type="region of interest" description="Disordered" evidence="1">
    <location>
        <begin position="1"/>
        <end position="22"/>
    </location>
</feature>
<dbReference type="AlphaFoldDB" id="A0AAE1DLZ0"/>